<sequence>MSIFAGDKVEVQDRTGVAELCVDGEQFHVLINNNGLLTVEDEDGFSSFNIPATQVKKVKVDSDVKLINELYDQSDSVNLYIYDVDKDKAKLFVSNVNKPRFDERNNVKWYSASKDKITATAFLKGDD</sequence>
<protein>
    <submittedName>
        <fullName evidence="1">Uncharacterized protein</fullName>
    </submittedName>
</protein>
<dbReference type="OrthoDB" id="15921at10239"/>
<accession>A0A059T6A2</accession>
<keyword evidence="2" id="KW-1185">Reference proteome</keyword>
<dbReference type="KEGG" id="vg:19735975"/>
<dbReference type="EMBL" id="KJ094023">
    <property type="protein sequence ID" value="AHL18839.1"/>
    <property type="molecule type" value="Genomic_DNA"/>
</dbReference>
<name>A0A059T6A2_9CAUD</name>
<organism evidence="1 2">
    <name type="scientific">Listeria phage LP-101</name>
    <dbReference type="NCBI Taxonomy" id="1458856"/>
    <lineage>
        <taxon>Viruses</taxon>
        <taxon>Duplodnaviria</taxon>
        <taxon>Heunggongvirae</taxon>
        <taxon>Uroviricota</taxon>
        <taxon>Caudoviricetes</taxon>
        <taxon>Trabyvirinae</taxon>
        <taxon>Slepowronvirus</taxon>
        <taxon>Slepowronvirus LP101</taxon>
    </lineage>
</organism>
<dbReference type="RefSeq" id="YP_009044861.1">
    <property type="nucleotide sequence ID" value="NC_024387.1"/>
</dbReference>
<reference evidence="1 2" key="1">
    <citation type="journal article" date="2014" name="Appl. Environ. Microbiol.">
        <title>Comparative genomic and morphological analysis of Listeria phages isolated from farm environments.</title>
        <authorList>
            <person name="Denes T."/>
            <person name="Vongkamjan K."/>
            <person name="Ackermann H.W."/>
            <person name="Moreno Switt A.I."/>
            <person name="Wiedmann M."/>
            <person name="den Bakker H.C."/>
        </authorList>
    </citation>
    <scope>NUCLEOTIDE SEQUENCE [LARGE SCALE GENOMIC DNA]</scope>
</reference>
<evidence type="ECO:0000313" key="1">
    <source>
        <dbReference type="EMBL" id="AHL18839.1"/>
    </source>
</evidence>
<dbReference type="Proteomes" id="UP000026993">
    <property type="component" value="Segment"/>
</dbReference>
<dbReference type="GeneID" id="19735975"/>
<proteinExistence type="predicted"/>
<gene>
    <name evidence="1" type="ORF">LP101_060</name>
</gene>
<evidence type="ECO:0000313" key="2">
    <source>
        <dbReference type="Proteomes" id="UP000026993"/>
    </source>
</evidence>